<reference evidence="2" key="2">
    <citation type="submission" date="2023-04" db="EMBL/GenBank/DDBJ databases">
        <authorList>
            <person name="Bruccoleri R.E."/>
            <person name="Oakeley E.J."/>
            <person name="Faust A.-M."/>
            <person name="Dessus-Babus S."/>
            <person name="Altorfer M."/>
            <person name="Burckhardt D."/>
            <person name="Oertli M."/>
            <person name="Naumann U."/>
            <person name="Petersen F."/>
            <person name="Wong J."/>
        </authorList>
    </citation>
    <scope>NUCLEOTIDE SEQUENCE</scope>
    <source>
        <strain evidence="2">GSM-AAB239-AS_SAM_17_03QT</strain>
        <tissue evidence="2">Leaf</tissue>
    </source>
</reference>
<accession>A0AAX6FYQ2</accession>
<dbReference type="Proteomes" id="UP001140949">
    <property type="component" value="Unassembled WGS sequence"/>
</dbReference>
<reference evidence="2" key="1">
    <citation type="journal article" date="2023" name="GigaByte">
        <title>Genome assembly of the bearded iris, Iris pallida Lam.</title>
        <authorList>
            <person name="Bruccoleri R.E."/>
            <person name="Oakeley E.J."/>
            <person name="Faust A.M.E."/>
            <person name="Altorfer M."/>
            <person name="Dessus-Babus S."/>
            <person name="Burckhardt D."/>
            <person name="Oertli M."/>
            <person name="Naumann U."/>
            <person name="Petersen F."/>
            <person name="Wong J."/>
        </authorList>
    </citation>
    <scope>NUCLEOTIDE SEQUENCE</scope>
    <source>
        <strain evidence="2">GSM-AAB239-AS_SAM_17_03QT</strain>
    </source>
</reference>
<comment type="caution">
    <text evidence="2">The sequence shown here is derived from an EMBL/GenBank/DDBJ whole genome shotgun (WGS) entry which is preliminary data.</text>
</comment>
<dbReference type="AlphaFoldDB" id="A0AAX6FYQ2"/>
<proteinExistence type="predicted"/>
<sequence>MKAPSLSTPLHSLQWKNKTLKYLHSLSISLILTFLSRTNFSPHSPKYKTLTTNSRPSSSFRNPSIQLHPLTYPDREEEEEHEDEGGRADRGGSLPIVVGMSISASSTLQRSSTAWRQREKVAL</sequence>
<feature type="region of interest" description="Disordered" evidence="1">
    <location>
        <begin position="40"/>
        <end position="94"/>
    </location>
</feature>
<name>A0AAX6FYQ2_IRIPA</name>
<evidence type="ECO:0000313" key="2">
    <source>
        <dbReference type="EMBL" id="KAJ6821589.1"/>
    </source>
</evidence>
<keyword evidence="3" id="KW-1185">Reference proteome</keyword>
<gene>
    <name evidence="2" type="ORF">M6B38_391810</name>
</gene>
<protein>
    <submittedName>
        <fullName evidence="2">Uncharacterized protein</fullName>
    </submittedName>
</protein>
<dbReference type="EMBL" id="JANAVB010024997">
    <property type="protein sequence ID" value="KAJ6821589.1"/>
    <property type="molecule type" value="Genomic_DNA"/>
</dbReference>
<feature type="compositionally biased region" description="Low complexity" evidence="1">
    <location>
        <begin position="51"/>
        <end position="64"/>
    </location>
</feature>
<evidence type="ECO:0000313" key="3">
    <source>
        <dbReference type="Proteomes" id="UP001140949"/>
    </source>
</evidence>
<evidence type="ECO:0000256" key="1">
    <source>
        <dbReference type="SAM" id="MobiDB-lite"/>
    </source>
</evidence>
<organism evidence="2 3">
    <name type="scientific">Iris pallida</name>
    <name type="common">Sweet iris</name>
    <dbReference type="NCBI Taxonomy" id="29817"/>
    <lineage>
        <taxon>Eukaryota</taxon>
        <taxon>Viridiplantae</taxon>
        <taxon>Streptophyta</taxon>
        <taxon>Embryophyta</taxon>
        <taxon>Tracheophyta</taxon>
        <taxon>Spermatophyta</taxon>
        <taxon>Magnoliopsida</taxon>
        <taxon>Liliopsida</taxon>
        <taxon>Asparagales</taxon>
        <taxon>Iridaceae</taxon>
        <taxon>Iridoideae</taxon>
        <taxon>Irideae</taxon>
        <taxon>Iris</taxon>
    </lineage>
</organism>